<proteinExistence type="predicted"/>
<protein>
    <submittedName>
        <fullName evidence="1">Uncharacterized protein</fullName>
    </submittedName>
</protein>
<reference evidence="1 2" key="1">
    <citation type="journal article" date="2023" name="J. Phycol.">
        <title>Chrysosporum ovalisporum is synonymous with the true-branching cyanobacterium Umezakia natans (Nostocales/Aphanizomenonaceae).</title>
        <authorList>
            <person name="McGregor G.B."/>
            <person name="Sendall B.C."/>
            <person name="Niiyama Y."/>
            <person name="Tuji A."/>
            <person name="Willis A."/>
        </authorList>
    </citation>
    <scope>NUCLEOTIDE SEQUENCE [LARGE SCALE GENOMIC DNA]</scope>
    <source>
        <strain evidence="1 2">FSS-62</strain>
    </source>
</reference>
<dbReference type="AlphaFoldDB" id="A0AA43H0F8"/>
<comment type="caution">
    <text evidence="1">The sequence shown here is derived from an EMBL/GenBank/DDBJ whole genome shotgun (WGS) entry which is preliminary data.</text>
</comment>
<name>A0AA43H0F8_9CYAN</name>
<dbReference type="GeneID" id="83685338"/>
<evidence type="ECO:0000313" key="1">
    <source>
        <dbReference type="EMBL" id="MDH6064637.1"/>
    </source>
</evidence>
<sequence>MRDKHCIIEEPDEVKVSRPVLKTNGVGDSLVEFNRNVNKANALVAQKDLQHFSSK</sequence>
<gene>
    <name evidence="1" type="ORF">NWP23_12845</name>
</gene>
<organism evidence="1 2">
    <name type="scientific">Umezakia ovalisporum FSS-62</name>
    <dbReference type="NCBI Taxonomy" id="2971776"/>
    <lineage>
        <taxon>Bacteria</taxon>
        <taxon>Bacillati</taxon>
        <taxon>Cyanobacteriota</taxon>
        <taxon>Cyanophyceae</taxon>
        <taxon>Nostocales</taxon>
        <taxon>Nodulariaceae</taxon>
        <taxon>Umezakia</taxon>
    </lineage>
</organism>
<dbReference type="Proteomes" id="UP001159370">
    <property type="component" value="Unassembled WGS sequence"/>
</dbReference>
<accession>A0AA43H0F8</accession>
<dbReference type="EMBL" id="JANQDL010000087">
    <property type="protein sequence ID" value="MDH6064637.1"/>
    <property type="molecule type" value="Genomic_DNA"/>
</dbReference>
<dbReference type="RefSeq" id="WP_280650302.1">
    <property type="nucleotide sequence ID" value="NZ_JANQDL010000087.1"/>
</dbReference>
<evidence type="ECO:0000313" key="2">
    <source>
        <dbReference type="Proteomes" id="UP001159370"/>
    </source>
</evidence>